<evidence type="ECO:0000313" key="3">
    <source>
        <dbReference type="Proteomes" id="UP000092444"/>
    </source>
</evidence>
<feature type="region of interest" description="Disordered" evidence="1">
    <location>
        <begin position="1"/>
        <end position="93"/>
    </location>
</feature>
<name>A0A1B0FC23_GLOMM</name>
<organism evidence="2 3">
    <name type="scientific">Glossina morsitans morsitans</name>
    <name type="common">Savannah tsetse fly</name>
    <dbReference type="NCBI Taxonomy" id="37546"/>
    <lineage>
        <taxon>Eukaryota</taxon>
        <taxon>Metazoa</taxon>
        <taxon>Ecdysozoa</taxon>
        <taxon>Arthropoda</taxon>
        <taxon>Hexapoda</taxon>
        <taxon>Insecta</taxon>
        <taxon>Pterygota</taxon>
        <taxon>Neoptera</taxon>
        <taxon>Endopterygota</taxon>
        <taxon>Diptera</taxon>
        <taxon>Brachycera</taxon>
        <taxon>Muscomorpha</taxon>
        <taxon>Hippoboscoidea</taxon>
        <taxon>Glossinidae</taxon>
        <taxon>Glossina</taxon>
    </lineage>
</organism>
<sequence>MCISDTRARREISDIMEVQDSPRRRSEINERMEVQRSPRRRVSPPSGDARTEVQSSLRQRGQRCGRGSRRRGNRRRWRGGQRNGGQPNGNLQP</sequence>
<protein>
    <submittedName>
        <fullName evidence="2">Uncharacterized protein</fullName>
    </submittedName>
</protein>
<feature type="compositionally biased region" description="Basic and acidic residues" evidence="1">
    <location>
        <begin position="1"/>
        <end position="13"/>
    </location>
</feature>
<dbReference type="EMBL" id="CCAG010017269">
    <property type="status" value="NOT_ANNOTATED_CDS"/>
    <property type="molecule type" value="Genomic_DNA"/>
</dbReference>
<proteinExistence type="predicted"/>
<accession>A0A1B0FC23</accession>
<feature type="compositionally biased region" description="Basic and acidic residues" evidence="1">
    <location>
        <begin position="20"/>
        <end position="36"/>
    </location>
</feature>
<dbReference type="AlphaFoldDB" id="A0A1B0FC23"/>
<dbReference type="EnsemblMetazoa" id="GMOY001105-RA">
    <property type="protein sequence ID" value="GMOY001105-PA"/>
    <property type="gene ID" value="GMOY001105"/>
</dbReference>
<evidence type="ECO:0000313" key="2">
    <source>
        <dbReference type="EnsemblMetazoa" id="GMOY001105-PA"/>
    </source>
</evidence>
<reference evidence="2" key="1">
    <citation type="submission" date="2020-05" db="UniProtKB">
        <authorList>
            <consortium name="EnsemblMetazoa"/>
        </authorList>
    </citation>
    <scope>IDENTIFICATION</scope>
    <source>
        <strain evidence="2">Yale</strain>
    </source>
</reference>
<dbReference type="VEuPathDB" id="VectorBase:GMOY001105"/>
<evidence type="ECO:0000256" key="1">
    <source>
        <dbReference type="SAM" id="MobiDB-lite"/>
    </source>
</evidence>
<feature type="compositionally biased region" description="Basic residues" evidence="1">
    <location>
        <begin position="60"/>
        <end position="79"/>
    </location>
</feature>
<dbReference type="Proteomes" id="UP000092444">
    <property type="component" value="Unassembled WGS sequence"/>
</dbReference>
<keyword evidence="3" id="KW-1185">Reference proteome</keyword>